<accession>A0A1F2WRG0</accession>
<sequence length="203" mass="22755">METVRKRMPAGERENVLIEKAIEVLASSNYRSATTSKIASEAGVSEPVIYQHFDSKKDLFLAVLERIRTDILEGWTCATDGVENPKTALRILGAYHYRFIKENKAAEKILFQAISEVDDPDIQASLRRHFAAFADFLSEFVRRGQDAGIMDPGIDDVMAGWIVLSFGIGTGSMSLFGFEEEIEQERLLDAYEVILSALDKKDQ</sequence>
<evidence type="ECO:0000256" key="2">
    <source>
        <dbReference type="ARBA" id="ARBA00023125"/>
    </source>
</evidence>
<dbReference type="PANTHER" id="PTHR30055:SF234">
    <property type="entry name" value="HTH-TYPE TRANSCRIPTIONAL REGULATOR BETI"/>
    <property type="match status" value="1"/>
</dbReference>
<dbReference type="Pfam" id="PF00440">
    <property type="entry name" value="TetR_N"/>
    <property type="match status" value="1"/>
</dbReference>
<dbReference type="InterPro" id="IPR036271">
    <property type="entry name" value="Tet_transcr_reg_TetR-rel_C_sf"/>
</dbReference>
<organism evidence="6 7">
    <name type="scientific">Candidatus Solincola sediminis</name>
    <dbReference type="NCBI Taxonomy" id="1797199"/>
    <lineage>
        <taxon>Bacteria</taxon>
        <taxon>Bacillati</taxon>
        <taxon>Actinomycetota</taxon>
        <taxon>Candidatus Geothermincolia</taxon>
        <taxon>Candidatus Geothermincolales</taxon>
        <taxon>Candidatus Geothermincolaceae</taxon>
        <taxon>Candidatus Solincola</taxon>
    </lineage>
</organism>
<gene>
    <name evidence="6" type="ORF">A2Y75_11125</name>
</gene>
<protein>
    <recommendedName>
        <fullName evidence="5">HTH tetR-type domain-containing protein</fullName>
    </recommendedName>
</protein>
<keyword evidence="1" id="KW-0805">Transcription regulation</keyword>
<dbReference type="GO" id="GO:0003700">
    <property type="term" value="F:DNA-binding transcription factor activity"/>
    <property type="evidence" value="ECO:0007669"/>
    <property type="project" value="TreeGrafter"/>
</dbReference>
<evidence type="ECO:0000256" key="4">
    <source>
        <dbReference type="PROSITE-ProRule" id="PRU00335"/>
    </source>
</evidence>
<evidence type="ECO:0000256" key="1">
    <source>
        <dbReference type="ARBA" id="ARBA00023015"/>
    </source>
</evidence>
<dbReference type="Proteomes" id="UP000177876">
    <property type="component" value="Unassembled WGS sequence"/>
</dbReference>
<keyword evidence="2 4" id="KW-0238">DNA-binding</keyword>
<comment type="caution">
    <text evidence="6">The sequence shown here is derived from an EMBL/GenBank/DDBJ whole genome shotgun (WGS) entry which is preliminary data.</text>
</comment>
<name>A0A1F2WRG0_9ACTN</name>
<reference evidence="6 7" key="1">
    <citation type="journal article" date="2016" name="Nat. Commun.">
        <title>Thousands of microbial genomes shed light on interconnected biogeochemical processes in an aquifer system.</title>
        <authorList>
            <person name="Anantharaman K."/>
            <person name="Brown C.T."/>
            <person name="Hug L.A."/>
            <person name="Sharon I."/>
            <person name="Castelle C.J."/>
            <person name="Probst A.J."/>
            <person name="Thomas B.C."/>
            <person name="Singh A."/>
            <person name="Wilkins M.J."/>
            <person name="Karaoz U."/>
            <person name="Brodie E.L."/>
            <person name="Williams K.H."/>
            <person name="Hubbard S.S."/>
            <person name="Banfield J.F."/>
        </authorList>
    </citation>
    <scope>NUCLEOTIDE SEQUENCE [LARGE SCALE GENOMIC DNA]</scope>
</reference>
<evidence type="ECO:0000313" key="6">
    <source>
        <dbReference type="EMBL" id="OFW59376.1"/>
    </source>
</evidence>
<dbReference type="InterPro" id="IPR050109">
    <property type="entry name" value="HTH-type_TetR-like_transc_reg"/>
</dbReference>
<proteinExistence type="predicted"/>
<dbReference type="EMBL" id="MELK01000016">
    <property type="protein sequence ID" value="OFW59376.1"/>
    <property type="molecule type" value="Genomic_DNA"/>
</dbReference>
<dbReference type="PRINTS" id="PR00455">
    <property type="entry name" value="HTHTETR"/>
</dbReference>
<dbReference type="SUPFAM" id="SSF46689">
    <property type="entry name" value="Homeodomain-like"/>
    <property type="match status" value="1"/>
</dbReference>
<dbReference type="STRING" id="1797197.A2Y75_11125"/>
<evidence type="ECO:0000256" key="3">
    <source>
        <dbReference type="ARBA" id="ARBA00023163"/>
    </source>
</evidence>
<dbReference type="Gene3D" id="1.10.10.60">
    <property type="entry name" value="Homeodomain-like"/>
    <property type="match status" value="1"/>
</dbReference>
<evidence type="ECO:0000313" key="7">
    <source>
        <dbReference type="Proteomes" id="UP000177876"/>
    </source>
</evidence>
<dbReference type="PROSITE" id="PS50977">
    <property type="entry name" value="HTH_TETR_2"/>
    <property type="match status" value="1"/>
</dbReference>
<dbReference type="Gene3D" id="1.10.357.10">
    <property type="entry name" value="Tetracycline Repressor, domain 2"/>
    <property type="match status" value="1"/>
</dbReference>
<evidence type="ECO:0000259" key="5">
    <source>
        <dbReference type="PROSITE" id="PS50977"/>
    </source>
</evidence>
<dbReference type="InterPro" id="IPR001647">
    <property type="entry name" value="HTH_TetR"/>
</dbReference>
<keyword evidence="3" id="KW-0804">Transcription</keyword>
<feature type="domain" description="HTH tetR-type" evidence="5">
    <location>
        <begin position="11"/>
        <end position="71"/>
    </location>
</feature>
<dbReference type="SUPFAM" id="SSF48498">
    <property type="entry name" value="Tetracyclin repressor-like, C-terminal domain"/>
    <property type="match status" value="1"/>
</dbReference>
<dbReference type="GO" id="GO:0000976">
    <property type="term" value="F:transcription cis-regulatory region binding"/>
    <property type="evidence" value="ECO:0007669"/>
    <property type="project" value="TreeGrafter"/>
</dbReference>
<dbReference type="AlphaFoldDB" id="A0A1F2WRG0"/>
<feature type="DNA-binding region" description="H-T-H motif" evidence="4">
    <location>
        <begin position="34"/>
        <end position="53"/>
    </location>
</feature>
<dbReference type="InterPro" id="IPR009057">
    <property type="entry name" value="Homeodomain-like_sf"/>
</dbReference>
<dbReference type="PANTHER" id="PTHR30055">
    <property type="entry name" value="HTH-TYPE TRANSCRIPTIONAL REGULATOR RUTR"/>
    <property type="match status" value="1"/>
</dbReference>